<proteinExistence type="predicted"/>
<keyword evidence="3" id="KW-1185">Reference proteome</keyword>
<reference evidence="2 3" key="1">
    <citation type="submission" date="2019-04" db="EMBL/GenBank/DDBJ databases">
        <title>An improved genome assembly and genetic linkage map for asparagus bean, Vigna unguiculata ssp. sesquipedialis.</title>
        <authorList>
            <person name="Xia Q."/>
            <person name="Zhang R."/>
            <person name="Dong Y."/>
        </authorList>
    </citation>
    <scope>NUCLEOTIDE SEQUENCE [LARGE SCALE GENOMIC DNA]</scope>
    <source>
        <tissue evidence="2">Leaf</tissue>
    </source>
</reference>
<dbReference type="Proteomes" id="UP000501690">
    <property type="component" value="Linkage Group LG3"/>
</dbReference>
<protein>
    <submittedName>
        <fullName evidence="2">Uncharacterized protein</fullName>
    </submittedName>
</protein>
<gene>
    <name evidence="2" type="ORF">DEO72_LG3g1665</name>
</gene>
<evidence type="ECO:0000313" key="2">
    <source>
        <dbReference type="EMBL" id="QCD87132.1"/>
    </source>
</evidence>
<organism evidence="2 3">
    <name type="scientific">Vigna unguiculata</name>
    <name type="common">Cowpea</name>
    <dbReference type="NCBI Taxonomy" id="3917"/>
    <lineage>
        <taxon>Eukaryota</taxon>
        <taxon>Viridiplantae</taxon>
        <taxon>Streptophyta</taxon>
        <taxon>Embryophyta</taxon>
        <taxon>Tracheophyta</taxon>
        <taxon>Spermatophyta</taxon>
        <taxon>Magnoliopsida</taxon>
        <taxon>eudicotyledons</taxon>
        <taxon>Gunneridae</taxon>
        <taxon>Pentapetalae</taxon>
        <taxon>rosids</taxon>
        <taxon>fabids</taxon>
        <taxon>Fabales</taxon>
        <taxon>Fabaceae</taxon>
        <taxon>Papilionoideae</taxon>
        <taxon>50 kb inversion clade</taxon>
        <taxon>NPAAA clade</taxon>
        <taxon>indigoferoid/millettioid clade</taxon>
        <taxon>Phaseoleae</taxon>
        <taxon>Vigna</taxon>
    </lineage>
</organism>
<name>A0A4D6LEV9_VIGUN</name>
<feature type="compositionally biased region" description="Polar residues" evidence="1">
    <location>
        <begin position="1"/>
        <end position="10"/>
    </location>
</feature>
<accession>A0A4D6LEV9</accession>
<feature type="compositionally biased region" description="Basic residues" evidence="1">
    <location>
        <begin position="11"/>
        <end position="20"/>
    </location>
</feature>
<dbReference type="EMBL" id="CP039347">
    <property type="protein sequence ID" value="QCD87132.1"/>
    <property type="molecule type" value="Genomic_DNA"/>
</dbReference>
<evidence type="ECO:0000313" key="3">
    <source>
        <dbReference type="Proteomes" id="UP000501690"/>
    </source>
</evidence>
<feature type="region of interest" description="Disordered" evidence="1">
    <location>
        <begin position="1"/>
        <end position="39"/>
    </location>
</feature>
<dbReference type="AlphaFoldDB" id="A0A4D6LEV9"/>
<evidence type="ECO:0000256" key="1">
    <source>
        <dbReference type="SAM" id="MobiDB-lite"/>
    </source>
</evidence>
<sequence>MRNPNFYSNPSRHHAGSHHRSAAEAPPSPPALATATTVPSTSIASSFLTLARIQKR</sequence>